<dbReference type="EMBL" id="FQXE01000029">
    <property type="protein sequence ID" value="SHI51993.1"/>
    <property type="molecule type" value="Genomic_DNA"/>
</dbReference>
<feature type="signal peptide" evidence="1">
    <location>
        <begin position="1"/>
        <end position="23"/>
    </location>
</feature>
<evidence type="ECO:0000313" key="4">
    <source>
        <dbReference type="Proteomes" id="UP000184226"/>
    </source>
</evidence>
<keyword evidence="1" id="KW-0732">Signal</keyword>
<evidence type="ECO:0000256" key="1">
    <source>
        <dbReference type="SAM" id="SignalP"/>
    </source>
</evidence>
<sequence>MSRYTKSVLAAAILASATAVGYAATSATSLENDALAISKAKISLTQAITAAEQHVNGKAVHAEYEDTKSGWAYDVEVASGTKVYDVKVDADKGTVISSTQDKVDQDDSHDKKD</sequence>
<dbReference type="Gene3D" id="3.10.450.40">
    <property type="match status" value="1"/>
</dbReference>
<feature type="domain" description="PepSY" evidence="2">
    <location>
        <begin position="41"/>
        <end position="98"/>
    </location>
</feature>
<feature type="chain" id="PRO_5013291221" evidence="1">
    <location>
        <begin position="24"/>
        <end position="113"/>
    </location>
</feature>
<evidence type="ECO:0000313" key="3">
    <source>
        <dbReference type="EMBL" id="SHI51993.1"/>
    </source>
</evidence>
<gene>
    <name evidence="3" type="ORF">SAMN04488135_12914</name>
</gene>
<dbReference type="AlphaFoldDB" id="A0A1M6BTS1"/>
<dbReference type="OrthoDB" id="8724619at2"/>
<protein>
    <submittedName>
        <fullName evidence="3">Peptidase propeptide and YPEB domain-containing protein</fullName>
    </submittedName>
</protein>
<dbReference type="Proteomes" id="UP000184226">
    <property type="component" value="Unassembled WGS sequence"/>
</dbReference>
<organism evidence="3 4">
    <name type="scientific">Pollutimonas bauzanensis</name>
    <dbReference type="NCBI Taxonomy" id="658167"/>
    <lineage>
        <taxon>Bacteria</taxon>
        <taxon>Pseudomonadati</taxon>
        <taxon>Pseudomonadota</taxon>
        <taxon>Betaproteobacteria</taxon>
        <taxon>Burkholderiales</taxon>
        <taxon>Alcaligenaceae</taxon>
        <taxon>Pollutimonas</taxon>
    </lineage>
</organism>
<keyword evidence="4" id="KW-1185">Reference proteome</keyword>
<evidence type="ECO:0000259" key="2">
    <source>
        <dbReference type="Pfam" id="PF03413"/>
    </source>
</evidence>
<reference evidence="3 4" key="1">
    <citation type="submission" date="2016-11" db="EMBL/GenBank/DDBJ databases">
        <authorList>
            <person name="Jaros S."/>
            <person name="Januszkiewicz K."/>
            <person name="Wedrychowicz H."/>
        </authorList>
    </citation>
    <scope>NUCLEOTIDE SEQUENCE [LARGE SCALE GENOMIC DNA]</scope>
    <source>
        <strain evidence="3 4">CGMCC 1.10190</strain>
    </source>
</reference>
<name>A0A1M6BTS1_9BURK</name>
<proteinExistence type="predicted"/>
<dbReference type="STRING" id="658167.SAMN04488135_12914"/>
<dbReference type="Pfam" id="PF03413">
    <property type="entry name" value="PepSY"/>
    <property type="match status" value="1"/>
</dbReference>
<accession>A0A1M6BTS1</accession>
<dbReference type="InterPro" id="IPR025711">
    <property type="entry name" value="PepSY"/>
</dbReference>
<dbReference type="RefSeq" id="WP_073110260.1">
    <property type="nucleotide sequence ID" value="NZ_FQXE01000029.1"/>
</dbReference>